<accession>G2KPZ7</accession>
<name>G2KPZ7_MICAA</name>
<dbReference type="AlphaFoldDB" id="G2KPZ7"/>
<dbReference type="HOGENOM" id="CLU_074824_1_1_5"/>
<dbReference type="RefSeq" id="WP_014103588.1">
    <property type="nucleotide sequence ID" value="NC_016026.1"/>
</dbReference>
<dbReference type="EMBL" id="CP002382">
    <property type="protein sequence ID" value="AEP10365.1"/>
    <property type="molecule type" value="Genomic_DNA"/>
</dbReference>
<sequence length="261" mass="29843">MVDKNTAPKDDGTVRPMPLFYTNPAPLDSKRHANLALKKNFGFDYASDVNAVPVNMIEMPQVCHFYPIAFSPDENATPVAIMGLRDNENLFVNNKGTWEEGAYIPAYIRRYPFIFSELPGSDQLTLCVDINDKVTEENGEQKFFDTDGKPSALAQNALEFCKSYHAAAQQTLEFSRYLAASGLLVDRKAEIVVAGNRRINFAGFRILDEQKLTQMDDKDFLEWRKRGWLPFLYAHLFSGSQWQRLTRLLNEKLEKEDSKKK</sequence>
<dbReference type="InterPro" id="IPR010836">
    <property type="entry name" value="SapC"/>
</dbReference>
<dbReference type="Proteomes" id="UP000009286">
    <property type="component" value="Chromosome"/>
</dbReference>
<dbReference type="Pfam" id="PF07277">
    <property type="entry name" value="SapC"/>
    <property type="match status" value="1"/>
</dbReference>
<evidence type="ECO:0000313" key="1">
    <source>
        <dbReference type="EMBL" id="AEP10365.1"/>
    </source>
</evidence>
<organism evidence="1 2">
    <name type="scientific">Micavibrio aeruginosavorus (strain ARL-13)</name>
    <dbReference type="NCBI Taxonomy" id="856793"/>
    <lineage>
        <taxon>Bacteria</taxon>
        <taxon>Pseudomonadati</taxon>
        <taxon>Bdellovibrionota</taxon>
        <taxon>Bdellovibrionia</taxon>
        <taxon>Bdellovibrionales</taxon>
        <taxon>Pseudobdellovibrionaceae</taxon>
        <taxon>Micavibrio</taxon>
    </lineage>
</organism>
<evidence type="ECO:0000313" key="2">
    <source>
        <dbReference type="Proteomes" id="UP000009286"/>
    </source>
</evidence>
<dbReference type="OrthoDB" id="9806524at2"/>
<dbReference type="KEGG" id="mai:MICA_2057"/>
<dbReference type="STRING" id="856793.MICA_2057"/>
<proteinExistence type="predicted"/>
<protein>
    <submittedName>
        <fullName evidence="1">SapC family protein</fullName>
    </submittedName>
</protein>
<reference evidence="1 2" key="1">
    <citation type="journal article" date="2011" name="BMC Genomics">
        <title>Genomic insights into an obligate epibiotic bacterial predator: Micavibrio aeruginosavorus ARL-13.</title>
        <authorList>
            <person name="Wang Z."/>
            <person name="Kadouri D."/>
            <person name="Wu M."/>
        </authorList>
    </citation>
    <scope>NUCLEOTIDE SEQUENCE [LARGE SCALE GENOMIC DNA]</scope>
    <source>
        <strain evidence="1 2">ARL-13</strain>
    </source>
</reference>
<dbReference type="eggNOG" id="COG1262">
    <property type="taxonomic scope" value="Bacteria"/>
</dbReference>
<gene>
    <name evidence="1" type="ordered locus">MICA_2057</name>
</gene>
<keyword evidence="2" id="KW-1185">Reference proteome</keyword>